<evidence type="ECO:0000256" key="1">
    <source>
        <dbReference type="SAM" id="Phobius"/>
    </source>
</evidence>
<evidence type="ECO:0000313" key="3">
    <source>
        <dbReference type="Proteomes" id="UP001570511"/>
    </source>
</evidence>
<name>A0ABD5MAN7_9EURY</name>
<keyword evidence="1" id="KW-0812">Transmembrane</keyword>
<accession>A0ABD5MAN7</accession>
<keyword evidence="1" id="KW-1133">Transmembrane helix</keyword>
<reference evidence="2 3" key="1">
    <citation type="submission" date="2024-08" db="EMBL/GenBank/DDBJ databases">
        <title>Halobellus sp. MBLA0158 whole genome sequence.</title>
        <authorList>
            <person name="Hwang C.Y."/>
            <person name="Cho E.-S."/>
            <person name="Seo M.-J."/>
        </authorList>
    </citation>
    <scope>NUCLEOTIDE SEQUENCE [LARGE SCALE GENOMIC DNA]</scope>
    <source>
        <strain evidence="2 3">MBLA0158</strain>
    </source>
</reference>
<dbReference type="EMBL" id="JBGNYA010000001">
    <property type="protein sequence ID" value="MFA1610982.1"/>
    <property type="molecule type" value="Genomic_DNA"/>
</dbReference>
<keyword evidence="1" id="KW-0472">Membrane</keyword>
<gene>
    <name evidence="2" type="ORF">OS889_08195</name>
</gene>
<protein>
    <submittedName>
        <fullName evidence="2">Uncharacterized protein</fullName>
    </submittedName>
</protein>
<evidence type="ECO:0000313" key="2">
    <source>
        <dbReference type="EMBL" id="MFA1610982.1"/>
    </source>
</evidence>
<comment type="caution">
    <text evidence="2">The sequence shown here is derived from an EMBL/GenBank/DDBJ whole genome shotgun (WGS) entry which is preliminary data.</text>
</comment>
<sequence length="61" mass="7159">MNDRRVLYVSGFVAASVSYIFTALAFTGQFHLDRWIVFAVLFLAVFAGFERFVRWSERFDD</sequence>
<dbReference type="AlphaFoldDB" id="A0ABD5MAN7"/>
<organism evidence="2 3">
    <name type="scientific">Halobellus rubicundus</name>
    <dbReference type="NCBI Taxonomy" id="2996466"/>
    <lineage>
        <taxon>Archaea</taxon>
        <taxon>Methanobacteriati</taxon>
        <taxon>Methanobacteriota</taxon>
        <taxon>Stenosarchaea group</taxon>
        <taxon>Halobacteria</taxon>
        <taxon>Halobacteriales</taxon>
        <taxon>Haloferacaceae</taxon>
        <taxon>Halobellus</taxon>
    </lineage>
</organism>
<dbReference type="RefSeq" id="WP_372388901.1">
    <property type="nucleotide sequence ID" value="NZ_JBGNYA010000001.1"/>
</dbReference>
<proteinExistence type="predicted"/>
<keyword evidence="3" id="KW-1185">Reference proteome</keyword>
<feature type="transmembrane region" description="Helical" evidence="1">
    <location>
        <begin position="35"/>
        <end position="53"/>
    </location>
</feature>
<dbReference type="Proteomes" id="UP001570511">
    <property type="component" value="Unassembled WGS sequence"/>
</dbReference>